<accession>A0ACC2MCG9</accession>
<organism evidence="1 2">
    <name type="scientific">Persea americana</name>
    <name type="common">Avocado</name>
    <dbReference type="NCBI Taxonomy" id="3435"/>
    <lineage>
        <taxon>Eukaryota</taxon>
        <taxon>Viridiplantae</taxon>
        <taxon>Streptophyta</taxon>
        <taxon>Embryophyta</taxon>
        <taxon>Tracheophyta</taxon>
        <taxon>Spermatophyta</taxon>
        <taxon>Magnoliopsida</taxon>
        <taxon>Magnoliidae</taxon>
        <taxon>Laurales</taxon>
        <taxon>Lauraceae</taxon>
        <taxon>Persea</taxon>
    </lineage>
</organism>
<comment type="caution">
    <text evidence="1">The sequence shown here is derived from an EMBL/GenBank/DDBJ whole genome shotgun (WGS) entry which is preliminary data.</text>
</comment>
<gene>
    <name evidence="1" type="ORF">MRB53_005084</name>
</gene>
<evidence type="ECO:0000313" key="1">
    <source>
        <dbReference type="EMBL" id="KAJ8643336.1"/>
    </source>
</evidence>
<protein>
    <submittedName>
        <fullName evidence="1">Uncharacterized protein</fullName>
    </submittedName>
</protein>
<proteinExistence type="predicted"/>
<sequence length="138" mass="14521">MACGEALRARNVLVLDFDFHLNIALQFNNYGLRAGNCHIQIHQDSCIGQNSLAGSSFIKAEGFTNGASNGQQYVATPTMVDGCWGDVAEAYWRNVARTVGVLGAAAGRGVGDSLSEKAIFAEAEVGEGRGNRGGKSLL</sequence>
<dbReference type="EMBL" id="CM056810">
    <property type="protein sequence ID" value="KAJ8643336.1"/>
    <property type="molecule type" value="Genomic_DNA"/>
</dbReference>
<evidence type="ECO:0000313" key="2">
    <source>
        <dbReference type="Proteomes" id="UP001234297"/>
    </source>
</evidence>
<keyword evidence="2" id="KW-1185">Reference proteome</keyword>
<reference evidence="1 2" key="1">
    <citation type="journal article" date="2022" name="Hortic Res">
        <title>A haplotype resolved chromosomal level avocado genome allows analysis of novel avocado genes.</title>
        <authorList>
            <person name="Nath O."/>
            <person name="Fletcher S.J."/>
            <person name="Hayward A."/>
            <person name="Shaw L.M."/>
            <person name="Masouleh A.K."/>
            <person name="Furtado A."/>
            <person name="Henry R.J."/>
            <person name="Mitter N."/>
        </authorList>
    </citation>
    <scope>NUCLEOTIDE SEQUENCE [LARGE SCALE GENOMIC DNA]</scope>
    <source>
        <strain evidence="2">cv. Hass</strain>
    </source>
</reference>
<name>A0ACC2MCG9_PERAE</name>
<dbReference type="Proteomes" id="UP001234297">
    <property type="component" value="Chromosome 2"/>
</dbReference>